<keyword evidence="3" id="KW-1185">Reference proteome</keyword>
<sequence>MNPSLTGKQPSLRRSLSMPPLCCGGSTPAEFCGGATASCAALCCCAPCSLVSLVVFAVYKVPRRICRHIIRRVRRRRRRRISKKEVLDNGDCDKKLSKVGSSQFAIHPLESKDDEDLDKLAFYLSEEDEDDEVVALEKEMWRRFNSGGFWRSVSQDETTSYDNRLDSKV</sequence>
<dbReference type="AlphaFoldDB" id="A0ABC8J5E8"/>
<feature type="transmembrane region" description="Helical" evidence="1">
    <location>
        <begin position="35"/>
        <end position="59"/>
    </location>
</feature>
<gene>
    <name evidence="2" type="ORF">ERUC_LOCUS6293</name>
</gene>
<dbReference type="EMBL" id="CAKOAT010075154">
    <property type="protein sequence ID" value="CAH8312742.1"/>
    <property type="molecule type" value="Genomic_DNA"/>
</dbReference>
<name>A0ABC8J5E8_ERUVS</name>
<proteinExistence type="predicted"/>
<dbReference type="PANTHER" id="PTHR33264:SF67">
    <property type="entry name" value="(RAPE) HYPOTHETICAL PROTEIN"/>
    <property type="match status" value="1"/>
</dbReference>
<evidence type="ECO:0000313" key="2">
    <source>
        <dbReference type="EMBL" id="CAH8312742.1"/>
    </source>
</evidence>
<protein>
    <submittedName>
        <fullName evidence="2">Uncharacterized protein</fullName>
    </submittedName>
</protein>
<comment type="caution">
    <text evidence="2">The sequence shown here is derived from an EMBL/GenBank/DDBJ whole genome shotgun (WGS) entry which is preliminary data.</text>
</comment>
<dbReference type="Proteomes" id="UP001642260">
    <property type="component" value="Unassembled WGS sequence"/>
</dbReference>
<keyword evidence="1" id="KW-1133">Transmembrane helix</keyword>
<reference evidence="2 3" key="1">
    <citation type="submission" date="2022-03" db="EMBL/GenBank/DDBJ databases">
        <authorList>
            <person name="Macdonald S."/>
            <person name="Ahmed S."/>
            <person name="Newling K."/>
        </authorList>
    </citation>
    <scope>NUCLEOTIDE SEQUENCE [LARGE SCALE GENOMIC DNA]</scope>
</reference>
<dbReference type="PANTHER" id="PTHR33264">
    <property type="entry name" value="EXPRESSED PROTEIN"/>
    <property type="match status" value="1"/>
</dbReference>
<evidence type="ECO:0000313" key="3">
    <source>
        <dbReference type="Proteomes" id="UP001642260"/>
    </source>
</evidence>
<evidence type="ECO:0000256" key="1">
    <source>
        <dbReference type="SAM" id="Phobius"/>
    </source>
</evidence>
<organism evidence="2 3">
    <name type="scientific">Eruca vesicaria subsp. sativa</name>
    <name type="common">Garden rocket</name>
    <name type="synonym">Eruca sativa</name>
    <dbReference type="NCBI Taxonomy" id="29727"/>
    <lineage>
        <taxon>Eukaryota</taxon>
        <taxon>Viridiplantae</taxon>
        <taxon>Streptophyta</taxon>
        <taxon>Embryophyta</taxon>
        <taxon>Tracheophyta</taxon>
        <taxon>Spermatophyta</taxon>
        <taxon>Magnoliopsida</taxon>
        <taxon>eudicotyledons</taxon>
        <taxon>Gunneridae</taxon>
        <taxon>Pentapetalae</taxon>
        <taxon>rosids</taxon>
        <taxon>malvids</taxon>
        <taxon>Brassicales</taxon>
        <taxon>Brassicaceae</taxon>
        <taxon>Brassiceae</taxon>
        <taxon>Eruca</taxon>
    </lineage>
</organism>
<keyword evidence="1" id="KW-0472">Membrane</keyword>
<keyword evidence="1" id="KW-0812">Transmembrane</keyword>
<accession>A0ABC8J5E8</accession>